<dbReference type="InterPro" id="IPR004453">
    <property type="entry name" value="QueG"/>
</dbReference>
<dbReference type="EMBL" id="HBHW01027519">
    <property type="protein sequence ID" value="CAE0053275.1"/>
    <property type="molecule type" value="Transcribed_RNA"/>
</dbReference>
<proteinExistence type="predicted"/>
<organism evidence="4">
    <name type="scientific">Rhodosorus marinus</name>
    <dbReference type="NCBI Taxonomy" id="101924"/>
    <lineage>
        <taxon>Eukaryota</taxon>
        <taxon>Rhodophyta</taxon>
        <taxon>Stylonematophyceae</taxon>
        <taxon>Stylonematales</taxon>
        <taxon>Stylonemataceae</taxon>
        <taxon>Rhodosorus</taxon>
    </lineage>
</organism>
<dbReference type="InterPro" id="IPR017900">
    <property type="entry name" value="4Fe4S_Fe_S_CS"/>
</dbReference>
<dbReference type="SMART" id="SM00567">
    <property type="entry name" value="EZ_HEAT"/>
    <property type="match status" value="1"/>
</dbReference>
<evidence type="ECO:0000256" key="1">
    <source>
        <dbReference type="ARBA" id="ARBA00022485"/>
    </source>
</evidence>
<dbReference type="InterPro" id="IPR016024">
    <property type="entry name" value="ARM-type_fold"/>
</dbReference>
<protein>
    <recommendedName>
        <fullName evidence="3">DUF1730 domain-containing protein</fullName>
    </recommendedName>
</protein>
<dbReference type="Pfam" id="PF13646">
    <property type="entry name" value="HEAT_2"/>
    <property type="match status" value="1"/>
</dbReference>
<keyword evidence="1" id="KW-0408">Iron</keyword>
<keyword evidence="1" id="KW-0004">4Fe-4S</keyword>
<keyword evidence="2" id="KW-0560">Oxidoreductase</keyword>
<dbReference type="PANTHER" id="PTHR30002:SF4">
    <property type="entry name" value="EPOXYQUEUOSINE REDUCTASE"/>
    <property type="match status" value="1"/>
</dbReference>
<sequence>MGRPKNFARGGAIKDSSLEYWSAFAEAVKKKAVSVGLGPVEIAEPRSSRYEKYSKWVADGMHGEMGYLARDDRMQRRKDLSVILPGVQSVLVCGLMYWPGKSAFSENSTSMRGDVSCYAWGTDYHTILGDRLRELALWMHAEAGGSGRWYVDTGAILERSLAEQSGLGFIGKNTMLINPRYGSGMFLGEILTTLPLPASTPKKMPGCGKCTKCQVACPTDAFDDEYVLDARKCISYLTIELKGDIPVDLRPKMGRKVYGCDICQEVCPWNKFDWDGDMKGASPLFGKVAKDVKTPDLERLMRMTESEFQEWFAGTAVIRIGRDRLRRNAAVALGNSRDPQAIPVLKDAINDDSELVRSHSRWALDHLLSQLRTTTS</sequence>
<evidence type="ECO:0000313" key="4">
    <source>
        <dbReference type="EMBL" id="CAE0053275.1"/>
    </source>
</evidence>
<dbReference type="SUPFAM" id="SSF48371">
    <property type="entry name" value="ARM repeat"/>
    <property type="match status" value="1"/>
</dbReference>
<dbReference type="Gene3D" id="1.25.10.10">
    <property type="entry name" value="Leucine-rich Repeat Variant"/>
    <property type="match status" value="1"/>
</dbReference>
<dbReference type="AlphaFoldDB" id="A0A7S2ZVX4"/>
<reference evidence="4" key="1">
    <citation type="submission" date="2021-01" db="EMBL/GenBank/DDBJ databases">
        <authorList>
            <person name="Corre E."/>
            <person name="Pelletier E."/>
            <person name="Niang G."/>
            <person name="Scheremetjew M."/>
            <person name="Finn R."/>
            <person name="Kale V."/>
            <person name="Holt S."/>
            <person name="Cochrane G."/>
            <person name="Meng A."/>
            <person name="Brown T."/>
            <person name="Cohen L."/>
        </authorList>
    </citation>
    <scope>NUCLEOTIDE SEQUENCE</scope>
    <source>
        <strain evidence="4">CCMP 769</strain>
    </source>
</reference>
<dbReference type="GO" id="GO:0051539">
    <property type="term" value="F:4 iron, 4 sulfur cluster binding"/>
    <property type="evidence" value="ECO:0007669"/>
    <property type="project" value="UniProtKB-KW"/>
</dbReference>
<dbReference type="InterPro" id="IPR011989">
    <property type="entry name" value="ARM-like"/>
</dbReference>
<dbReference type="NCBIfam" id="TIGR00276">
    <property type="entry name" value="tRNA epoxyqueuosine(34) reductase QueG"/>
    <property type="match status" value="1"/>
</dbReference>
<dbReference type="InterPro" id="IPR013542">
    <property type="entry name" value="QueG_DUF1730"/>
</dbReference>
<dbReference type="InterPro" id="IPR004155">
    <property type="entry name" value="PBS_lyase_HEAT"/>
</dbReference>
<dbReference type="Pfam" id="PF13484">
    <property type="entry name" value="Fer4_16"/>
    <property type="match status" value="1"/>
</dbReference>
<evidence type="ECO:0000259" key="3">
    <source>
        <dbReference type="Pfam" id="PF08331"/>
    </source>
</evidence>
<dbReference type="Gene3D" id="3.30.70.20">
    <property type="match status" value="1"/>
</dbReference>
<keyword evidence="1" id="KW-0479">Metal-binding</keyword>
<dbReference type="PANTHER" id="PTHR30002">
    <property type="entry name" value="EPOXYQUEUOSINE REDUCTASE"/>
    <property type="match status" value="1"/>
</dbReference>
<dbReference type="Pfam" id="PF08331">
    <property type="entry name" value="QueG_DUF1730"/>
    <property type="match status" value="1"/>
</dbReference>
<dbReference type="SUPFAM" id="SSF46548">
    <property type="entry name" value="alpha-helical ferredoxin"/>
    <property type="match status" value="1"/>
</dbReference>
<gene>
    <name evidence="4" type="ORF">RMAR00112_LOCUS21303</name>
</gene>
<feature type="domain" description="DUF1730" evidence="3">
    <location>
        <begin position="77"/>
        <end position="153"/>
    </location>
</feature>
<dbReference type="PROSITE" id="PS00198">
    <property type="entry name" value="4FE4S_FER_1"/>
    <property type="match status" value="1"/>
</dbReference>
<name>A0A7S2ZVX4_9RHOD</name>
<keyword evidence="1" id="KW-0411">Iron-sulfur</keyword>
<evidence type="ECO:0000256" key="2">
    <source>
        <dbReference type="ARBA" id="ARBA00023002"/>
    </source>
</evidence>
<dbReference type="GO" id="GO:0052693">
    <property type="term" value="F:epoxyqueuosine reductase activity"/>
    <property type="evidence" value="ECO:0007669"/>
    <property type="project" value="TreeGrafter"/>
</dbReference>
<accession>A0A7S2ZVX4</accession>
<dbReference type="GO" id="GO:0008616">
    <property type="term" value="P:tRNA queuosine(34) biosynthetic process"/>
    <property type="evidence" value="ECO:0007669"/>
    <property type="project" value="InterPro"/>
</dbReference>